<feature type="region of interest" description="Disordered" evidence="1">
    <location>
        <begin position="48"/>
        <end position="70"/>
    </location>
</feature>
<dbReference type="Pfam" id="PF07704">
    <property type="entry name" value="PSK_trans_fac"/>
    <property type="match status" value="1"/>
</dbReference>
<accession>A0A5B8L0J8</accession>
<keyword evidence="3" id="KW-1185">Reference proteome</keyword>
<protein>
    <submittedName>
        <fullName evidence="2">Type II toxin-antitoxin system VapB family antitoxin</fullName>
    </submittedName>
</protein>
<reference evidence="2" key="1">
    <citation type="submission" date="2020-04" db="EMBL/GenBank/DDBJ databases">
        <title>Nitratireductor sp. nov. isolated from mangrove soil.</title>
        <authorList>
            <person name="Ye Y."/>
        </authorList>
    </citation>
    <scope>NUCLEOTIDE SEQUENCE</scope>
    <source>
        <strain evidence="2">SY7</strain>
    </source>
</reference>
<organism evidence="2 3">
    <name type="scientific">Nitratireductor mangrovi</name>
    <dbReference type="NCBI Taxonomy" id="2599600"/>
    <lineage>
        <taxon>Bacteria</taxon>
        <taxon>Pseudomonadati</taxon>
        <taxon>Pseudomonadota</taxon>
        <taxon>Alphaproteobacteria</taxon>
        <taxon>Hyphomicrobiales</taxon>
        <taxon>Phyllobacteriaceae</taxon>
        <taxon>Nitratireductor</taxon>
    </lineage>
</organism>
<evidence type="ECO:0000313" key="3">
    <source>
        <dbReference type="Proteomes" id="UP000321389"/>
    </source>
</evidence>
<dbReference type="Proteomes" id="UP000321389">
    <property type="component" value="Chromosome"/>
</dbReference>
<evidence type="ECO:0000256" key="1">
    <source>
        <dbReference type="SAM" id="MobiDB-lite"/>
    </source>
</evidence>
<feature type="compositionally biased region" description="Basic and acidic residues" evidence="1">
    <location>
        <begin position="58"/>
        <end position="70"/>
    </location>
</feature>
<evidence type="ECO:0000313" key="2">
    <source>
        <dbReference type="EMBL" id="QDZ01232.2"/>
    </source>
</evidence>
<dbReference type="KEGG" id="niy:FQ775_13050"/>
<sequence length="70" mass="7764">MAKRLARQTGTTVTAAVEVALEEKLARLERSMDVEAKFQRIKRFVDALPAPPPGLTSDHSDLYDDRGLPI</sequence>
<dbReference type="InterPro" id="IPR011660">
    <property type="entry name" value="VapB-like"/>
</dbReference>
<name>A0A5B8L0J8_9HYPH</name>
<proteinExistence type="predicted"/>
<dbReference type="AlphaFoldDB" id="A0A5B8L0J8"/>
<dbReference type="EMBL" id="CP042301">
    <property type="protein sequence ID" value="QDZ01232.2"/>
    <property type="molecule type" value="Genomic_DNA"/>
</dbReference>
<gene>
    <name evidence="2" type="ORF">FQ775_13050</name>
</gene>